<name>A0A9W4XKV8_9PLEO</name>
<evidence type="ECO:0000256" key="2">
    <source>
        <dbReference type="SAM" id="MobiDB-lite"/>
    </source>
</evidence>
<gene>
    <name evidence="3" type="ORF">PDIGIT_LOCUS8438</name>
</gene>
<dbReference type="InterPro" id="IPR010684">
    <property type="entry name" value="RNA_pol_II_trans_fac_SIII_A"/>
</dbReference>
<feature type="compositionally biased region" description="Basic and acidic residues" evidence="2">
    <location>
        <begin position="292"/>
        <end position="303"/>
    </location>
</feature>
<organism evidence="3 4">
    <name type="scientific">Periconia digitata</name>
    <dbReference type="NCBI Taxonomy" id="1303443"/>
    <lineage>
        <taxon>Eukaryota</taxon>
        <taxon>Fungi</taxon>
        <taxon>Dikarya</taxon>
        <taxon>Ascomycota</taxon>
        <taxon>Pezizomycotina</taxon>
        <taxon>Dothideomycetes</taxon>
        <taxon>Pleosporomycetidae</taxon>
        <taxon>Pleosporales</taxon>
        <taxon>Massarineae</taxon>
        <taxon>Periconiaceae</taxon>
        <taxon>Periconia</taxon>
    </lineage>
</organism>
<dbReference type="OrthoDB" id="21513at2759"/>
<feature type="coiled-coil region" evidence="1">
    <location>
        <begin position="93"/>
        <end position="128"/>
    </location>
</feature>
<dbReference type="Proteomes" id="UP001152607">
    <property type="component" value="Unassembled WGS sequence"/>
</dbReference>
<reference evidence="3" key="1">
    <citation type="submission" date="2023-01" db="EMBL/GenBank/DDBJ databases">
        <authorList>
            <person name="Van Ghelder C."/>
            <person name="Rancurel C."/>
        </authorList>
    </citation>
    <scope>NUCLEOTIDE SEQUENCE</scope>
    <source>
        <strain evidence="3">CNCM I-4278</strain>
    </source>
</reference>
<dbReference type="Gene3D" id="6.10.250.3180">
    <property type="match status" value="1"/>
</dbReference>
<feature type="region of interest" description="Disordered" evidence="2">
    <location>
        <begin position="227"/>
        <end position="309"/>
    </location>
</feature>
<keyword evidence="4" id="KW-1185">Reference proteome</keyword>
<feature type="compositionally biased region" description="Polar residues" evidence="2">
    <location>
        <begin position="239"/>
        <end position="249"/>
    </location>
</feature>
<dbReference type="AlphaFoldDB" id="A0A9W4XKV8"/>
<dbReference type="PANTHER" id="PTHR15141:SF76">
    <property type="entry name" value="TRANSCRIPTION ELONGATION FACTOR B POLYPEPTIDE 3"/>
    <property type="match status" value="1"/>
</dbReference>
<evidence type="ECO:0000313" key="3">
    <source>
        <dbReference type="EMBL" id="CAI6335358.1"/>
    </source>
</evidence>
<dbReference type="EMBL" id="CAOQHR010000005">
    <property type="protein sequence ID" value="CAI6335358.1"/>
    <property type="molecule type" value="Genomic_DNA"/>
</dbReference>
<sequence>MGQGADSLLEMTKRQLIRNIHMLEDVGDLPYGFLAPVLRQIKNPDQLIALEANCPQLLGETGEIWMKFIKRDIPDYQKQAHKPRDEKNWSKVYRKLKRDSEREEEAQKEALKQQMQALQQNRQGHQTTIIEGRTGQVPSATRKAFGFTTGSSWSRSSAPKQTGKAAFDKLRRGIYDQKQARPKASMMPAHILAERKRAVQQAPARMVRQAEISSTNEGPQRMVISKGASASIAARDTASPITSRPNIKSRSMPQSSSATPTPSQQTRLPEGHRFSAPRLPSQRPAGTPPAKRRAEEPAKLFHENKRRKP</sequence>
<dbReference type="Pfam" id="PF06881">
    <property type="entry name" value="Elongin_A"/>
    <property type="match status" value="1"/>
</dbReference>
<feature type="compositionally biased region" description="Low complexity" evidence="2">
    <location>
        <begin position="251"/>
        <end position="266"/>
    </location>
</feature>
<dbReference type="GO" id="GO:0070449">
    <property type="term" value="C:elongin complex"/>
    <property type="evidence" value="ECO:0007669"/>
    <property type="project" value="InterPro"/>
</dbReference>
<proteinExistence type="predicted"/>
<comment type="caution">
    <text evidence="3">The sequence shown here is derived from an EMBL/GenBank/DDBJ whole genome shotgun (WGS) entry which is preliminary data.</text>
</comment>
<accession>A0A9W4XKV8</accession>
<evidence type="ECO:0000313" key="4">
    <source>
        <dbReference type="Proteomes" id="UP001152607"/>
    </source>
</evidence>
<dbReference type="GO" id="GO:0006368">
    <property type="term" value="P:transcription elongation by RNA polymerase II"/>
    <property type="evidence" value="ECO:0007669"/>
    <property type="project" value="InterPro"/>
</dbReference>
<keyword evidence="1" id="KW-0175">Coiled coil</keyword>
<evidence type="ECO:0000256" key="1">
    <source>
        <dbReference type="SAM" id="Coils"/>
    </source>
</evidence>
<protein>
    <recommendedName>
        <fullName evidence="5">Elongin-A</fullName>
    </recommendedName>
</protein>
<dbReference type="PANTHER" id="PTHR15141">
    <property type="entry name" value="TRANSCRIPTION ELONGATION FACTOR B POLYPEPTIDE 3"/>
    <property type="match status" value="1"/>
</dbReference>
<dbReference type="InterPro" id="IPR051870">
    <property type="entry name" value="Elongin-A_domain"/>
</dbReference>
<evidence type="ECO:0008006" key="5">
    <source>
        <dbReference type="Google" id="ProtNLM"/>
    </source>
</evidence>